<dbReference type="AlphaFoldDB" id="A0A2T2P2R8"/>
<protein>
    <submittedName>
        <fullName evidence="1">Uncharacterized protein</fullName>
    </submittedName>
</protein>
<sequence>MTLFCLAWMPQLLGDSPAELAAIGSTPHQCWLRQNKRMDASISRAKQDIRDRKHDEDIQMAECGTWLDPRQGADARLCGKIHDTPNCLLLDEFRTLEVSFRARIAHTIINVASKDDSFLDDARFSIHAIGPNVHQYDTEMPDAVGTINVSGRRHEVAIPLRVFGVEADAHAASQGSASVRVDIAEFTDVSRRNPIIRAIPSPSSRSVDSTSRRRPVIVVADMFGEV</sequence>
<accession>A0A2T2P2R8</accession>
<dbReference type="Proteomes" id="UP000240883">
    <property type="component" value="Unassembled WGS sequence"/>
</dbReference>
<gene>
    <name evidence="1" type="ORF">BS50DRAFT_672727</name>
</gene>
<evidence type="ECO:0000313" key="1">
    <source>
        <dbReference type="EMBL" id="PSN71806.1"/>
    </source>
</evidence>
<dbReference type="EMBL" id="KZ678130">
    <property type="protein sequence ID" value="PSN71806.1"/>
    <property type="molecule type" value="Genomic_DNA"/>
</dbReference>
<organism evidence="1 2">
    <name type="scientific">Corynespora cassiicola Philippines</name>
    <dbReference type="NCBI Taxonomy" id="1448308"/>
    <lineage>
        <taxon>Eukaryota</taxon>
        <taxon>Fungi</taxon>
        <taxon>Dikarya</taxon>
        <taxon>Ascomycota</taxon>
        <taxon>Pezizomycotina</taxon>
        <taxon>Dothideomycetes</taxon>
        <taxon>Pleosporomycetidae</taxon>
        <taxon>Pleosporales</taxon>
        <taxon>Corynesporascaceae</taxon>
        <taxon>Corynespora</taxon>
    </lineage>
</organism>
<keyword evidence="2" id="KW-1185">Reference proteome</keyword>
<proteinExistence type="predicted"/>
<name>A0A2T2P2R8_CORCC</name>
<reference evidence="1 2" key="1">
    <citation type="journal article" date="2018" name="Front. Microbiol.">
        <title>Genome-Wide Analysis of Corynespora cassiicola Leaf Fall Disease Putative Effectors.</title>
        <authorList>
            <person name="Lopez D."/>
            <person name="Ribeiro S."/>
            <person name="Label P."/>
            <person name="Fumanal B."/>
            <person name="Venisse J.S."/>
            <person name="Kohler A."/>
            <person name="de Oliveira R.R."/>
            <person name="Labutti K."/>
            <person name="Lipzen A."/>
            <person name="Lail K."/>
            <person name="Bauer D."/>
            <person name="Ohm R.A."/>
            <person name="Barry K.W."/>
            <person name="Spatafora J."/>
            <person name="Grigoriev I.V."/>
            <person name="Martin F.M."/>
            <person name="Pujade-Renaud V."/>
        </authorList>
    </citation>
    <scope>NUCLEOTIDE SEQUENCE [LARGE SCALE GENOMIC DNA]</scope>
    <source>
        <strain evidence="1 2">Philippines</strain>
    </source>
</reference>
<evidence type="ECO:0000313" key="2">
    <source>
        <dbReference type="Proteomes" id="UP000240883"/>
    </source>
</evidence>